<evidence type="ECO:0000313" key="2">
    <source>
        <dbReference type="EMBL" id="MDB7935545.1"/>
    </source>
</evidence>
<reference evidence="2" key="2">
    <citation type="submission" date="2023-01" db="EMBL/GenBank/DDBJ databases">
        <title>Human gut microbiome strain richness.</title>
        <authorList>
            <person name="Chen-Liaw A."/>
        </authorList>
    </citation>
    <scope>NUCLEOTIDE SEQUENCE</scope>
    <source>
        <strain evidence="2">1001287st1_F4_1001285I_161205</strain>
        <strain evidence="1">2225st1_A6_2225SCRN_200828</strain>
    </source>
</reference>
<dbReference type="EMBL" id="JAQLWV010000047">
    <property type="protein sequence ID" value="MDB7935545.1"/>
    <property type="molecule type" value="Genomic_DNA"/>
</dbReference>
<dbReference type="KEGG" id="fpla:A4U99_05025"/>
<evidence type="ECO:0000313" key="4">
    <source>
        <dbReference type="Proteomes" id="UP000595792"/>
    </source>
</evidence>
<reference evidence="3 4" key="1">
    <citation type="submission" date="2020-11" db="EMBL/GenBank/DDBJ databases">
        <title>Closed and high quality bacterial genomes of the OMM12 community.</title>
        <authorList>
            <person name="Marbouty M."/>
            <person name="Lamy-Besnier Q."/>
            <person name="Debarbieux L."/>
            <person name="Koszul R."/>
        </authorList>
    </citation>
    <scope>NUCLEOTIDE SEQUENCE [LARGE SCALE GENOMIC DNA]</scope>
    <source>
        <strain evidence="3 4">YL31</strain>
    </source>
</reference>
<organism evidence="2 5">
    <name type="scientific">Flavonifractor plautii</name>
    <name type="common">Fusobacterium plautii</name>
    <dbReference type="NCBI Taxonomy" id="292800"/>
    <lineage>
        <taxon>Bacteria</taxon>
        <taxon>Bacillati</taxon>
        <taxon>Bacillota</taxon>
        <taxon>Clostridia</taxon>
        <taxon>Eubacteriales</taxon>
        <taxon>Oscillospiraceae</taxon>
        <taxon>Flavonifractor</taxon>
    </lineage>
</organism>
<dbReference type="EMBL" id="CP065315">
    <property type="protein sequence ID" value="QQR06761.1"/>
    <property type="molecule type" value="Genomic_DNA"/>
</dbReference>
<dbReference type="RefSeq" id="WP_024725141.1">
    <property type="nucleotide sequence ID" value="NZ_BAABXT010000001.1"/>
</dbReference>
<gene>
    <name evidence="3" type="ORF">I5Q84_04515</name>
    <name evidence="1" type="ORF">PND83_14825</name>
    <name evidence="2" type="ORF">PNE06_20885</name>
</gene>
<dbReference type="Pfam" id="PF16447">
    <property type="entry name" value="DUF5044"/>
    <property type="match status" value="1"/>
</dbReference>
<protein>
    <submittedName>
        <fullName evidence="2">DUF5044 domain-containing protein</fullName>
    </submittedName>
</protein>
<sequence length="194" mass="21940">MKRPLSRLRLTPRGRLRRNVVLLLLLPLALLLVLRPCFTHQAALERLQSRFHFGPVDAAQWYPEEAIYALRYDRWYAVCSLERQPFFLGHTWRPDARGLIAAPVEDAPLSVCGIHYDLFFGLCSDPAIESVRITCTGDGGTHTAEVSPDSGGLFLWCAPERLPTYTLYTAQALDGQGQVLYTVERTMVDEHDII</sequence>
<proteinExistence type="predicted"/>
<accession>A0AAP3PP66</accession>
<dbReference type="Proteomes" id="UP001211173">
    <property type="component" value="Unassembled WGS sequence"/>
</dbReference>
<dbReference type="Proteomes" id="UP001211006">
    <property type="component" value="Unassembled WGS sequence"/>
</dbReference>
<dbReference type="InterPro" id="IPR032243">
    <property type="entry name" value="DUF5044"/>
</dbReference>
<dbReference type="AlphaFoldDB" id="A0AAP3PP66"/>
<dbReference type="EMBL" id="JAQLWO010000017">
    <property type="protein sequence ID" value="MDB7907254.1"/>
    <property type="molecule type" value="Genomic_DNA"/>
</dbReference>
<evidence type="ECO:0000313" key="5">
    <source>
        <dbReference type="Proteomes" id="UP001211173"/>
    </source>
</evidence>
<name>A0AAP3PP66_FLAPL</name>
<evidence type="ECO:0000313" key="1">
    <source>
        <dbReference type="EMBL" id="MDB7907254.1"/>
    </source>
</evidence>
<evidence type="ECO:0000313" key="3">
    <source>
        <dbReference type="EMBL" id="QQR06761.1"/>
    </source>
</evidence>
<dbReference type="Proteomes" id="UP000595792">
    <property type="component" value="Chromosome"/>
</dbReference>